<dbReference type="EMBL" id="CAUM01000010">
    <property type="protein sequence ID" value="CCV03471.1"/>
    <property type="molecule type" value="Genomic_DNA"/>
</dbReference>
<evidence type="ECO:0000313" key="1">
    <source>
        <dbReference type="EMBL" id="CCV03471.1"/>
    </source>
</evidence>
<sequence>MPAISSPIATLPGLMLPPLTPADEKLLLNYADPEAPTAGDPAAKTLSALLANAEFHGVLPIMLRKLPERGDRRLPQDAALQEQLSGLRQKAPIVTGQSMLLQYHGDRIMKALAAEGVPARIVKGPVFARKLYRHVTDRPFTDIDILVEPANLPHANQVIAGCGFKLAGDEARSRELQEFKWLEQENPSLLIELHGNLVHDTGMRRRLSLGFRELRTIDGEATDTPAALLTIAIVHACGGHKFHRLQLCVDVLQGVRALHSAESEARLFEAARMTGIELELATVLNVTGRLFDDAHALELAGRIKPDLGIRLARRLITRNTLLNVNSRNKMGSRLSRDAFRWIQRLARAKPHFA</sequence>
<evidence type="ECO:0000313" key="2">
    <source>
        <dbReference type="Proteomes" id="UP000012062"/>
    </source>
</evidence>
<dbReference type="Proteomes" id="UP000012062">
    <property type="component" value="Unassembled WGS sequence"/>
</dbReference>
<accession>M5EUU3</accession>
<gene>
    <name evidence="1" type="ORF">MESS2_1070010</name>
</gene>
<comment type="caution">
    <text evidence="1">The sequence shown here is derived from an EMBL/GenBank/DDBJ whole genome shotgun (WGS) entry which is preliminary data.</text>
</comment>
<name>M5EUU3_9HYPH</name>
<reference evidence="1 2" key="1">
    <citation type="submission" date="2013-02" db="EMBL/GenBank/DDBJ databases">
        <authorList>
            <person name="Genoscope - CEA"/>
        </authorList>
    </citation>
    <scope>NUCLEOTIDE SEQUENCE [LARGE SCALE GENOMIC DNA]</scope>
    <source>
        <strain evidence="1 2">STM 2683</strain>
    </source>
</reference>
<evidence type="ECO:0008006" key="3">
    <source>
        <dbReference type="Google" id="ProtNLM"/>
    </source>
</evidence>
<dbReference type="eggNOG" id="COG1216">
    <property type="taxonomic scope" value="Bacteria"/>
</dbReference>
<dbReference type="STRING" id="1297569.MESS2_1070010"/>
<keyword evidence="2" id="KW-1185">Reference proteome</keyword>
<dbReference type="AlphaFoldDB" id="M5EUU3"/>
<proteinExistence type="predicted"/>
<dbReference type="Pfam" id="PF14907">
    <property type="entry name" value="NTP_transf_5"/>
    <property type="match status" value="1"/>
</dbReference>
<dbReference type="OrthoDB" id="7943792at2"/>
<organism evidence="1 2">
    <name type="scientific">Mesorhizobium metallidurans STM 2683</name>
    <dbReference type="NCBI Taxonomy" id="1297569"/>
    <lineage>
        <taxon>Bacteria</taxon>
        <taxon>Pseudomonadati</taxon>
        <taxon>Pseudomonadota</taxon>
        <taxon>Alphaproteobacteria</taxon>
        <taxon>Hyphomicrobiales</taxon>
        <taxon>Phyllobacteriaceae</taxon>
        <taxon>Mesorhizobium</taxon>
    </lineage>
</organism>
<dbReference type="InterPro" id="IPR039498">
    <property type="entry name" value="NTP_transf_5"/>
</dbReference>
<protein>
    <recommendedName>
        <fullName evidence="3">Nucleotidyltransferase family protein</fullName>
    </recommendedName>
</protein>